<evidence type="ECO:0000256" key="2">
    <source>
        <dbReference type="SAM" id="Phobius"/>
    </source>
</evidence>
<accession>A0ABR3XWV8</accession>
<dbReference type="PANTHER" id="PTHR42028">
    <property type="entry name" value="CHROMOSOME 1, WHOLE GENOME SHOTGUN SEQUENCE"/>
    <property type="match status" value="1"/>
</dbReference>
<evidence type="ECO:0000313" key="6">
    <source>
        <dbReference type="Proteomes" id="UP001586593"/>
    </source>
</evidence>
<feature type="transmembrane region" description="Helical" evidence="2">
    <location>
        <begin position="263"/>
        <end position="288"/>
    </location>
</feature>
<evidence type="ECO:0000313" key="5">
    <source>
        <dbReference type="EMBL" id="KAL1880486.1"/>
    </source>
</evidence>
<sequence length="289" mass="30505">MRANLLACQLATIALSLAPVVSAWPSWPTFLPDVDTLVVRADEPSSSHGSEPTSKPSSTASTETGKKTTKGAKTTNLNTGASPTETGKTSKGDGKGGKNNTTSKGPTHTMFNPEDPAGSVVMVTPAPSLGLQLYKIGDNVTWGWNYTNLQGTPTAIDVLVSCSTATRTWTLTQNMTFETPASYTWDTGIYQEDPGAQQLLTEMYTLIVYDSDSSISATAEAGYLAPFSGFTFGLYQPRAPTPLSEYKCAVCNAAPSDVVDRRALGAAVAMSVLTVLSFTWFVTGLGVFA</sequence>
<keyword evidence="2" id="KW-0472">Membrane</keyword>
<organism evidence="5 6">
    <name type="scientific">Phialemonium thermophilum</name>
    <dbReference type="NCBI Taxonomy" id="223376"/>
    <lineage>
        <taxon>Eukaryota</taxon>
        <taxon>Fungi</taxon>
        <taxon>Dikarya</taxon>
        <taxon>Ascomycota</taxon>
        <taxon>Pezizomycotina</taxon>
        <taxon>Sordariomycetes</taxon>
        <taxon>Sordariomycetidae</taxon>
        <taxon>Cephalothecales</taxon>
        <taxon>Cephalothecaceae</taxon>
        <taxon>Phialemonium</taxon>
    </lineage>
</organism>
<feature type="chain" id="PRO_5046422880" description="DUF7137 domain-containing protein" evidence="3">
    <location>
        <begin position="24"/>
        <end position="289"/>
    </location>
</feature>
<dbReference type="PANTHER" id="PTHR42028:SF1">
    <property type="entry name" value="YALI0E30657P"/>
    <property type="match status" value="1"/>
</dbReference>
<keyword evidence="3" id="KW-0732">Signal</keyword>
<feature type="signal peptide" evidence="3">
    <location>
        <begin position="1"/>
        <end position="23"/>
    </location>
</feature>
<dbReference type="EMBL" id="JAZHXJ010000033">
    <property type="protein sequence ID" value="KAL1880486.1"/>
    <property type="molecule type" value="Genomic_DNA"/>
</dbReference>
<dbReference type="Pfam" id="PF23585">
    <property type="entry name" value="DUF7137"/>
    <property type="match status" value="1"/>
</dbReference>
<keyword evidence="6" id="KW-1185">Reference proteome</keyword>
<comment type="caution">
    <text evidence="5">The sequence shown here is derived from an EMBL/GenBank/DDBJ whole genome shotgun (WGS) entry which is preliminary data.</text>
</comment>
<dbReference type="InterPro" id="IPR055561">
    <property type="entry name" value="DUF7137"/>
</dbReference>
<evidence type="ECO:0000256" key="1">
    <source>
        <dbReference type="SAM" id="MobiDB-lite"/>
    </source>
</evidence>
<evidence type="ECO:0000259" key="4">
    <source>
        <dbReference type="Pfam" id="PF23585"/>
    </source>
</evidence>
<evidence type="ECO:0000256" key="3">
    <source>
        <dbReference type="SAM" id="SignalP"/>
    </source>
</evidence>
<protein>
    <recommendedName>
        <fullName evidence="4">DUF7137 domain-containing protein</fullName>
    </recommendedName>
</protein>
<proteinExistence type="predicted"/>
<dbReference type="Proteomes" id="UP001586593">
    <property type="component" value="Unassembled WGS sequence"/>
</dbReference>
<reference evidence="5 6" key="1">
    <citation type="journal article" date="2024" name="Commun. Biol.">
        <title>Comparative genomic analysis of thermophilic fungi reveals convergent evolutionary adaptations and gene losses.</title>
        <authorList>
            <person name="Steindorff A.S."/>
            <person name="Aguilar-Pontes M.V."/>
            <person name="Robinson A.J."/>
            <person name="Andreopoulos B."/>
            <person name="LaButti K."/>
            <person name="Kuo A."/>
            <person name="Mondo S."/>
            <person name="Riley R."/>
            <person name="Otillar R."/>
            <person name="Haridas S."/>
            <person name="Lipzen A."/>
            <person name="Grimwood J."/>
            <person name="Schmutz J."/>
            <person name="Clum A."/>
            <person name="Reid I.D."/>
            <person name="Moisan M.C."/>
            <person name="Butler G."/>
            <person name="Nguyen T.T.M."/>
            <person name="Dewar K."/>
            <person name="Conant G."/>
            <person name="Drula E."/>
            <person name="Henrissat B."/>
            <person name="Hansel C."/>
            <person name="Singer S."/>
            <person name="Hutchinson M.I."/>
            <person name="de Vries R.P."/>
            <person name="Natvig D.O."/>
            <person name="Powell A.J."/>
            <person name="Tsang A."/>
            <person name="Grigoriev I.V."/>
        </authorList>
    </citation>
    <scope>NUCLEOTIDE SEQUENCE [LARGE SCALE GENOMIC DNA]</scope>
    <source>
        <strain evidence="5 6">ATCC 24622</strain>
    </source>
</reference>
<feature type="compositionally biased region" description="Low complexity" evidence="1">
    <location>
        <begin position="98"/>
        <end position="107"/>
    </location>
</feature>
<name>A0ABR3XWV8_9PEZI</name>
<feature type="compositionally biased region" description="Polar residues" evidence="1">
    <location>
        <begin position="46"/>
        <end position="56"/>
    </location>
</feature>
<feature type="domain" description="DUF7137" evidence="4">
    <location>
        <begin position="115"/>
        <end position="249"/>
    </location>
</feature>
<feature type="region of interest" description="Disordered" evidence="1">
    <location>
        <begin position="42"/>
        <end position="117"/>
    </location>
</feature>
<gene>
    <name evidence="5" type="ORF">VTK73DRAFT_5873</name>
</gene>
<keyword evidence="2" id="KW-1133">Transmembrane helix</keyword>
<keyword evidence="2" id="KW-0812">Transmembrane</keyword>